<gene>
    <name evidence="1" type="ORF">WJM97_20105</name>
</gene>
<dbReference type="Gene3D" id="3.50.30.50">
    <property type="entry name" value="Putative cyclase"/>
    <property type="match status" value="1"/>
</dbReference>
<dbReference type="PANTHER" id="PTHR31118">
    <property type="entry name" value="CYCLASE-LIKE PROTEIN 2"/>
    <property type="match status" value="1"/>
</dbReference>
<protein>
    <submittedName>
        <fullName evidence="1">Cyclase family protein</fullName>
        <ecNumber evidence="1">3.5.-.-</ecNumber>
    </submittedName>
</protein>
<organism evidence="1 2">
    <name type="scientific">Okeanomitos corallinicola TIOX110</name>
    <dbReference type="NCBI Taxonomy" id="3133117"/>
    <lineage>
        <taxon>Bacteria</taxon>
        <taxon>Bacillati</taxon>
        <taxon>Cyanobacteriota</taxon>
        <taxon>Cyanophyceae</taxon>
        <taxon>Nostocales</taxon>
        <taxon>Aphanizomenonaceae</taxon>
        <taxon>Okeanomitos</taxon>
    </lineage>
</organism>
<reference evidence="1 2" key="1">
    <citation type="submission" date="2024-04" db="EMBL/GenBank/DDBJ databases">
        <title>Okeanomitos corallinicola gen. &amp; sp. nov. (Nostocales, Cyanobacteria), a new toxic marine heterocyst-forming cyanobacterium from a coral reef.</title>
        <authorList>
            <person name="Li H."/>
            <person name="Li R."/>
            <person name="Kang J."/>
            <person name="Hii K.S."/>
            <person name="Mohamed H.F."/>
            <person name="Xu X."/>
            <person name="Luo Z."/>
        </authorList>
    </citation>
    <scope>NUCLEOTIDE SEQUENCE [LARGE SCALE GENOMIC DNA]</scope>
    <source>
        <strain evidence="1 2">TIOX110</strain>
    </source>
</reference>
<evidence type="ECO:0000313" key="2">
    <source>
        <dbReference type="Proteomes" id="UP001483337"/>
    </source>
</evidence>
<dbReference type="RefSeq" id="WP_353933233.1">
    <property type="nucleotide sequence ID" value="NZ_CP150886.1"/>
</dbReference>
<dbReference type="InterPro" id="IPR037175">
    <property type="entry name" value="KFase_sf"/>
</dbReference>
<name>A0ABZ2UY18_9CYAN</name>
<sequence length="215" mass="23404">MPQWPGDPTVKFTTVAQIPDHGYYLRGFSIGEHSATHINAPSSFHGNGISIDEYSAPSLVVPAVVIDICKQATENPDYLLTIADILIWEAEIGEIAPDSTVLLYTGWQHKWLDKNAFLNQDEKGNMHFPGFSKDATQFLITERQISGVGIDTHGVDSGQETNFTTNSLVLAKPRIVLENLTNLNQLPPQGTTLVIGILRLRGGSGSPAAVMAFFS</sequence>
<dbReference type="PANTHER" id="PTHR31118:SF12">
    <property type="entry name" value="CYCLASE-LIKE PROTEIN 2"/>
    <property type="match status" value="1"/>
</dbReference>
<dbReference type="GO" id="GO:0016787">
    <property type="term" value="F:hydrolase activity"/>
    <property type="evidence" value="ECO:0007669"/>
    <property type="project" value="UniProtKB-KW"/>
</dbReference>
<dbReference type="InterPro" id="IPR007325">
    <property type="entry name" value="KFase/CYL"/>
</dbReference>
<dbReference type="EMBL" id="CP150886">
    <property type="protein sequence ID" value="WZB90334.1"/>
    <property type="molecule type" value="Genomic_DNA"/>
</dbReference>
<evidence type="ECO:0000313" key="1">
    <source>
        <dbReference type="EMBL" id="WZB90334.1"/>
    </source>
</evidence>
<dbReference type="Pfam" id="PF04199">
    <property type="entry name" value="Cyclase"/>
    <property type="match status" value="1"/>
</dbReference>
<proteinExistence type="predicted"/>
<dbReference type="Proteomes" id="UP001483337">
    <property type="component" value="Chromosome"/>
</dbReference>
<accession>A0ABZ2UY18</accession>
<dbReference type="SUPFAM" id="SSF102198">
    <property type="entry name" value="Putative cyclase"/>
    <property type="match status" value="1"/>
</dbReference>
<dbReference type="EC" id="3.5.-.-" evidence="1"/>
<keyword evidence="2" id="KW-1185">Reference proteome</keyword>
<keyword evidence="1" id="KW-0378">Hydrolase</keyword>